<keyword evidence="1" id="KW-0472">Membrane</keyword>
<feature type="transmembrane region" description="Helical" evidence="1">
    <location>
        <begin position="58"/>
        <end position="83"/>
    </location>
</feature>
<comment type="caution">
    <text evidence="2">The sequence shown here is derived from an EMBL/GenBank/DDBJ whole genome shotgun (WGS) entry which is preliminary data.</text>
</comment>
<proteinExistence type="predicted"/>
<evidence type="ECO:0000256" key="1">
    <source>
        <dbReference type="SAM" id="Phobius"/>
    </source>
</evidence>
<accession>A0A0A0DGI3</accession>
<organism evidence="2 3">
    <name type="scientific">Streptococcus sinensis</name>
    <dbReference type="NCBI Taxonomy" id="176090"/>
    <lineage>
        <taxon>Bacteria</taxon>
        <taxon>Bacillati</taxon>
        <taxon>Bacillota</taxon>
        <taxon>Bacilli</taxon>
        <taxon>Lactobacillales</taxon>
        <taxon>Streptococcaceae</taxon>
        <taxon>Streptococcus</taxon>
    </lineage>
</organism>
<dbReference type="InterPro" id="IPR032531">
    <property type="entry name" value="DUF4956"/>
</dbReference>
<dbReference type="STRING" id="176090.SSIN_0323"/>
<reference evidence="2 3" key="1">
    <citation type="submission" date="2014-06" db="EMBL/GenBank/DDBJ databases">
        <authorList>
            <person name="Teng J.L."/>
            <person name="Huang Y."/>
            <person name="Tse H."/>
            <person name="Lau S.K."/>
            <person name="Woo P.C."/>
        </authorList>
    </citation>
    <scope>NUCLEOTIDE SEQUENCE [LARGE SCALE GENOMIC DNA]</scope>
    <source>
        <strain evidence="2 3">HKU4</strain>
    </source>
</reference>
<dbReference type="Proteomes" id="UP000030019">
    <property type="component" value="Unassembled WGS sequence"/>
</dbReference>
<keyword evidence="1" id="KW-0812">Transmembrane</keyword>
<dbReference type="AlphaFoldDB" id="A0A0A0DGI3"/>
<evidence type="ECO:0000313" key="2">
    <source>
        <dbReference type="EMBL" id="KGM37831.1"/>
    </source>
</evidence>
<evidence type="ECO:0000313" key="3">
    <source>
        <dbReference type="Proteomes" id="UP000030019"/>
    </source>
</evidence>
<feature type="transmembrane region" description="Helical" evidence="1">
    <location>
        <begin position="20"/>
        <end position="38"/>
    </location>
</feature>
<dbReference type="PATRIC" id="fig|176090.4.peg.321"/>
<dbReference type="RefSeq" id="WP_037614989.1">
    <property type="nucleotide sequence ID" value="NZ_JASKOR010000003.1"/>
</dbReference>
<gene>
    <name evidence="2" type="ORF">SSIN_0323</name>
</gene>
<dbReference type="Pfam" id="PF16316">
    <property type="entry name" value="DUF4956"/>
    <property type="match status" value="1"/>
</dbReference>
<dbReference type="EMBL" id="JPEN01000029">
    <property type="protein sequence ID" value="KGM37831.1"/>
    <property type="molecule type" value="Genomic_DNA"/>
</dbReference>
<protein>
    <submittedName>
        <fullName evidence="2">Uncharacterized protein</fullName>
    </submittedName>
</protein>
<keyword evidence="3" id="KW-1185">Reference proteome</keyword>
<dbReference type="eggNOG" id="COG1285">
    <property type="taxonomic scope" value="Bacteria"/>
</dbReference>
<feature type="transmembrane region" description="Helical" evidence="1">
    <location>
        <begin position="95"/>
        <end position="112"/>
    </location>
</feature>
<keyword evidence="1" id="KW-1133">Transmembrane helix</keyword>
<name>A0A0A0DGI3_9STRE</name>
<sequence>MLSHLFYDIFTDTAVDPAMMMLAIGVSLLLGLVVAKVYQFKTVYSKSFVMSLALLPTLIAIVIFLVNGSLGAGVAVMGAFSLIRFRSAPGGAKELVSIFLVMTIGIAIGMGYLVFATVFTLIMSLVMLLLEVVNFGQMKHSMRQLTVVIPESLDYESIFDDIFSKATNHVELANVKTSDMGSLFKLKYILQLNGRMTEKELIDALRTRNGNLEIAISRYITKENEL</sequence>